<keyword evidence="2 4" id="KW-0808">Transferase</keyword>
<keyword evidence="5" id="KW-1185">Reference proteome</keyword>
<reference evidence="5" key="1">
    <citation type="journal article" date="2019" name="Int. J. Syst. Evol. Microbiol.">
        <title>The Global Catalogue of Microorganisms (GCM) 10K type strain sequencing project: providing services to taxonomists for standard genome sequencing and annotation.</title>
        <authorList>
            <consortium name="The Broad Institute Genomics Platform"/>
            <consortium name="The Broad Institute Genome Sequencing Center for Infectious Disease"/>
            <person name="Wu L."/>
            <person name="Ma J."/>
        </authorList>
    </citation>
    <scope>NUCLEOTIDE SEQUENCE [LARGE SCALE GENOMIC DNA]</scope>
    <source>
        <strain evidence="5">CGMCC 4.7397</strain>
    </source>
</reference>
<organism evidence="4 5">
    <name type="scientific">Pseudonocardia lutea</name>
    <dbReference type="NCBI Taxonomy" id="2172015"/>
    <lineage>
        <taxon>Bacteria</taxon>
        <taxon>Bacillati</taxon>
        <taxon>Actinomycetota</taxon>
        <taxon>Actinomycetes</taxon>
        <taxon>Pseudonocardiales</taxon>
        <taxon>Pseudonocardiaceae</taxon>
        <taxon>Pseudonocardia</taxon>
    </lineage>
</organism>
<dbReference type="EMBL" id="JBHSQK010000110">
    <property type="protein sequence ID" value="MFC5952575.1"/>
    <property type="molecule type" value="Genomic_DNA"/>
</dbReference>
<feature type="region of interest" description="Disordered" evidence="3">
    <location>
        <begin position="723"/>
        <end position="746"/>
    </location>
</feature>
<proteinExistence type="inferred from homology"/>
<evidence type="ECO:0000256" key="2">
    <source>
        <dbReference type="ARBA" id="ARBA00022679"/>
    </source>
</evidence>
<dbReference type="GO" id="GO:0016740">
    <property type="term" value="F:transferase activity"/>
    <property type="evidence" value="ECO:0007669"/>
    <property type="project" value="UniProtKB-KW"/>
</dbReference>
<dbReference type="InterPro" id="IPR044855">
    <property type="entry name" value="CoA-Trfase_III_dom3_sf"/>
</dbReference>
<dbReference type="Gene3D" id="3.30.1540.10">
    <property type="entry name" value="formyl-coa transferase, domain 3"/>
    <property type="match status" value="2"/>
</dbReference>
<gene>
    <name evidence="4" type="ORF">ACFQH9_30370</name>
</gene>
<comment type="similarity">
    <text evidence="1">Belongs to the CoA-transferase III family.</text>
</comment>
<dbReference type="InterPro" id="IPR023606">
    <property type="entry name" value="CoA-Trfase_III_dom_1_sf"/>
</dbReference>
<dbReference type="Pfam" id="PF02515">
    <property type="entry name" value="CoA_transf_3"/>
    <property type="match status" value="2"/>
</dbReference>
<dbReference type="PANTHER" id="PTHR48228">
    <property type="entry name" value="SUCCINYL-COA--D-CITRAMALATE COA-TRANSFERASE"/>
    <property type="match status" value="1"/>
</dbReference>
<name>A0ABW1IHE3_9PSEU</name>
<dbReference type="Proteomes" id="UP001596119">
    <property type="component" value="Unassembled WGS sequence"/>
</dbReference>
<comment type="caution">
    <text evidence="4">The sequence shown here is derived from an EMBL/GenBank/DDBJ whole genome shotgun (WGS) entry which is preliminary data.</text>
</comment>
<evidence type="ECO:0000313" key="4">
    <source>
        <dbReference type="EMBL" id="MFC5952575.1"/>
    </source>
</evidence>
<accession>A0ABW1IHE3</accession>
<dbReference type="PANTHER" id="PTHR48228:SF6">
    <property type="entry name" value="L-CARNITINE COA-TRANSFERASE"/>
    <property type="match status" value="1"/>
</dbReference>
<dbReference type="Gene3D" id="3.40.50.10540">
    <property type="entry name" value="Crotonobetainyl-coa:carnitine coa-transferase, domain 1"/>
    <property type="match status" value="2"/>
</dbReference>
<dbReference type="RefSeq" id="WP_379571588.1">
    <property type="nucleotide sequence ID" value="NZ_JBHSQK010000110.1"/>
</dbReference>
<dbReference type="SUPFAM" id="SSF89796">
    <property type="entry name" value="CoA-transferase family III (CaiB/BaiF)"/>
    <property type="match status" value="2"/>
</dbReference>
<evidence type="ECO:0000256" key="1">
    <source>
        <dbReference type="ARBA" id="ARBA00008383"/>
    </source>
</evidence>
<protein>
    <submittedName>
        <fullName evidence="4">CoA transferase</fullName>
    </submittedName>
</protein>
<evidence type="ECO:0000256" key="3">
    <source>
        <dbReference type="SAM" id="MobiDB-lite"/>
    </source>
</evidence>
<dbReference type="InterPro" id="IPR003673">
    <property type="entry name" value="CoA-Trfase_fam_III"/>
</dbReference>
<dbReference type="InterPro" id="IPR050509">
    <property type="entry name" value="CoA-transferase_III"/>
</dbReference>
<sequence>MTSPTPATRLRVVEASTGTGAAVLGRVLAALGHDVLRCAAPAPSGSAHDWLRAGKTEVATTEDTYGSEAFAELLDGADLLITDAPEAQLHERGWSPEALRRLWPDLVVVSLTCFGLDNPEANVWGDSLLAEAAGGLAWMIGEPDRRPLSLGGEQTAYAAAFAALYGASLALLRRSRGAGGDLVDVAMCDVAAYMDWKTDMSFRGAGVVARRTGRTGGRWRMLPCRDGWIGVVFQDTEWDLLVEVVDDPRLADPALRSPAARAARAGEWWAVVAQWAAERGKEETYTRAQLAGLPFGYAADVADLAASTQLRSRGFVREAGADGWPVGPLFHGLPWTDGPVPSPGTARGWRDRPGPLPVRPAAEAPLSGTRVLDFGTITAGAATGRLLADYGAEVIKVESYERPDPFRGWLLPGQPVPAAGLPPESPAFDANNAGKQSIALDLKDPEARARLLELAATCDVIVENFRVGVTERLGITYDDIRAVNPDVIYLSMSSQGQAGPESRFKSFGSTLDLTSGLASITGYDAETPTWSSSDVNYPDQIVSLLGAGVVGYCLAVRERGRHIDLAQREVVAWTLAGLLCEHATTGTVPRPSGNQRPGAFPHDTYRCAGRGSGWFAVACRTGAERAALAGLVGLDWDPDDPARWAQREEELRAALEAWARERSPLEASDALRSAGVPAAPVHDSRTRAASPRFADRRVYLDDGGRHLKGFPFVLRRYRPPVPPEPSELGADNAVFGFEQRAPAPVR</sequence>
<evidence type="ECO:0000313" key="5">
    <source>
        <dbReference type="Proteomes" id="UP001596119"/>
    </source>
</evidence>